<evidence type="ECO:0008006" key="3">
    <source>
        <dbReference type="Google" id="ProtNLM"/>
    </source>
</evidence>
<protein>
    <recommendedName>
        <fullName evidence="3">CRISPR-associated protein Csm4</fullName>
    </recommendedName>
</protein>
<proteinExistence type="predicted"/>
<keyword evidence="2" id="KW-1185">Reference proteome</keyword>
<dbReference type="Proteomes" id="UP001606302">
    <property type="component" value="Unassembled WGS sequence"/>
</dbReference>
<dbReference type="RefSeq" id="WP_394512962.1">
    <property type="nucleotide sequence ID" value="NZ_JBIGHX010000007.1"/>
</dbReference>
<dbReference type="EMBL" id="JBIGHX010000007">
    <property type="protein sequence ID" value="MFG6463778.1"/>
    <property type="molecule type" value="Genomic_DNA"/>
</dbReference>
<sequence length="331" mass="36269">MAWIEVQITPRTGFSSPLAGSTLFGQWCACRAARAPGRLVELLQGYTANRPFAVVGDPRPLGFVPRPTVPMYLFKGVSGISSKEAKSRRWMPLDKANKLALENWLEHCRTDHDLLPAGQPAAAWQREQAHAMRDSRIRAVEGSGEHVHHETWFHAGVNLVLDVILDDDRLAQDEFLQVLEEIGWRGYGAGASRGAGKFEIGSVARRTWRPAAPDESLLTLGHCTPLRVDRHRMLNSFYRATVHHGRHGALQEPGVPGAAGVVKAPVLMASPGALFVPPPRYPLPFYGHGLGGDGSLSLRDPRTIHQGYAPALPVKFARQAQSVTEREAADD</sequence>
<gene>
    <name evidence="1" type="ORF">ACG04Q_19545</name>
</gene>
<organism evidence="1 2">
    <name type="scientific">Pelomonas lactea</name>
    <dbReference type="NCBI Taxonomy" id="3299030"/>
    <lineage>
        <taxon>Bacteria</taxon>
        <taxon>Pseudomonadati</taxon>
        <taxon>Pseudomonadota</taxon>
        <taxon>Betaproteobacteria</taxon>
        <taxon>Burkholderiales</taxon>
        <taxon>Sphaerotilaceae</taxon>
        <taxon>Roseateles</taxon>
    </lineage>
</organism>
<evidence type="ECO:0000313" key="1">
    <source>
        <dbReference type="EMBL" id="MFG6463778.1"/>
    </source>
</evidence>
<comment type="caution">
    <text evidence="1">The sequence shown here is derived from an EMBL/GenBank/DDBJ whole genome shotgun (WGS) entry which is preliminary data.</text>
</comment>
<name>A0ABW7GPA7_9BURK</name>
<accession>A0ABW7GPA7</accession>
<reference evidence="1 2" key="1">
    <citation type="submission" date="2024-08" db="EMBL/GenBank/DDBJ databases">
        <authorList>
            <person name="Lu H."/>
        </authorList>
    </citation>
    <scope>NUCLEOTIDE SEQUENCE [LARGE SCALE GENOMIC DNA]</scope>
    <source>
        <strain evidence="1 2">DXS20W</strain>
    </source>
</reference>
<evidence type="ECO:0000313" key="2">
    <source>
        <dbReference type="Proteomes" id="UP001606302"/>
    </source>
</evidence>